<accession>A0A1I3ZBL6</accession>
<dbReference type="Proteomes" id="UP000199473">
    <property type="component" value="Unassembled WGS sequence"/>
</dbReference>
<evidence type="ECO:0000313" key="2">
    <source>
        <dbReference type="EMBL" id="SFK41412.1"/>
    </source>
</evidence>
<organism evidence="2 3">
    <name type="scientific">Falsiroseomonas stagni DSM 19981</name>
    <dbReference type="NCBI Taxonomy" id="1123062"/>
    <lineage>
        <taxon>Bacteria</taxon>
        <taxon>Pseudomonadati</taxon>
        <taxon>Pseudomonadota</taxon>
        <taxon>Alphaproteobacteria</taxon>
        <taxon>Acetobacterales</taxon>
        <taxon>Roseomonadaceae</taxon>
        <taxon>Falsiroseomonas</taxon>
    </lineage>
</organism>
<dbReference type="RefSeq" id="WP_092958402.1">
    <property type="nucleotide sequence ID" value="NZ_FOSQ01000002.1"/>
</dbReference>
<reference evidence="2 3" key="1">
    <citation type="submission" date="2016-10" db="EMBL/GenBank/DDBJ databases">
        <authorList>
            <person name="de Groot N.N."/>
        </authorList>
    </citation>
    <scope>NUCLEOTIDE SEQUENCE [LARGE SCALE GENOMIC DNA]</scope>
    <source>
        <strain evidence="2 3">DSM 19981</strain>
    </source>
</reference>
<proteinExistence type="predicted"/>
<dbReference type="PANTHER" id="PTHR35399:SF2">
    <property type="entry name" value="DUF839 DOMAIN-CONTAINING PROTEIN"/>
    <property type="match status" value="1"/>
</dbReference>
<feature type="chain" id="PRO_5011693399" description="DUF839 domain-containing protein" evidence="1">
    <location>
        <begin position="21"/>
        <end position="523"/>
    </location>
</feature>
<keyword evidence="1" id="KW-0732">Signal</keyword>
<dbReference type="OrthoDB" id="9801383at2"/>
<keyword evidence="3" id="KW-1185">Reference proteome</keyword>
<feature type="signal peptide" evidence="1">
    <location>
        <begin position="1"/>
        <end position="20"/>
    </location>
</feature>
<dbReference type="InterPro" id="IPR008557">
    <property type="entry name" value="PhoX"/>
</dbReference>
<dbReference type="Pfam" id="PF05787">
    <property type="entry name" value="PhoX"/>
    <property type="match status" value="1"/>
</dbReference>
<evidence type="ECO:0008006" key="4">
    <source>
        <dbReference type="Google" id="ProtNLM"/>
    </source>
</evidence>
<dbReference type="EMBL" id="FOSQ01000002">
    <property type="protein sequence ID" value="SFK41412.1"/>
    <property type="molecule type" value="Genomic_DNA"/>
</dbReference>
<sequence>MIGRRLLLAAPALLCLPARAQVTTLDLPPVMPPLRPDDWVAPGHRRDVLVRWGDRVTFDAAPWEPRNPTADGVAGQFGWDARLAGLVATPMGADGVPRLVVAVLHPEVDPAMAFPGGRDRPAVAAAMSGASLLNLERQGGRWVLVDGGFQSRRLGTSTLCRMGGPVALGGGVVGLLGPVAGAATPWGTLLLAEQDPASWLARLQDLDARFRDGRQFGWVAEVDPLDPQSVPVKRGALGRIGAQAVAATVTDDGRAVVFLADGRPMGFVYRFVSAGKAMEGDALEAGQLAVARVEGEAITWRPLAEGALMAPALAAEAAGATPFDTPAALAMDPRRQRLLLACRAGTTRGEARLDALNPRPGAHPGHVIEITGDPAAARMAARVLFLAGDAGEGGRYGRDMPASSAVPRYPATLAVDQRGRCWIGTDRAGRPGAAPDMAFACDLDGPGRAVPLPIHAAPRGGAIGGAAPTPEGDALLLVVRTPGAEPGASFDRPATRWPAFDNRLPPRSALLSITRNAGGAVGG</sequence>
<gene>
    <name evidence="2" type="ORF">SAMN02745775_102369</name>
</gene>
<evidence type="ECO:0000256" key="1">
    <source>
        <dbReference type="SAM" id="SignalP"/>
    </source>
</evidence>
<dbReference type="STRING" id="1123062.SAMN02745775_102369"/>
<protein>
    <recommendedName>
        <fullName evidence="4">DUF839 domain-containing protein</fullName>
    </recommendedName>
</protein>
<dbReference type="AlphaFoldDB" id="A0A1I3ZBL6"/>
<name>A0A1I3ZBL6_9PROT</name>
<evidence type="ECO:0000313" key="3">
    <source>
        <dbReference type="Proteomes" id="UP000199473"/>
    </source>
</evidence>
<dbReference type="PANTHER" id="PTHR35399">
    <property type="entry name" value="SLR8030 PROTEIN"/>
    <property type="match status" value="1"/>
</dbReference>